<name>A0ACB7PH21_9PEZI</name>
<evidence type="ECO:0000313" key="1">
    <source>
        <dbReference type="EMBL" id="KAH6641131.1"/>
    </source>
</evidence>
<gene>
    <name evidence="1" type="ORF">F5144DRAFT_123770</name>
</gene>
<organism evidence="1 2">
    <name type="scientific">Chaetomium tenue</name>
    <dbReference type="NCBI Taxonomy" id="1854479"/>
    <lineage>
        <taxon>Eukaryota</taxon>
        <taxon>Fungi</taxon>
        <taxon>Dikarya</taxon>
        <taxon>Ascomycota</taxon>
        <taxon>Pezizomycotina</taxon>
        <taxon>Sordariomycetes</taxon>
        <taxon>Sordariomycetidae</taxon>
        <taxon>Sordariales</taxon>
        <taxon>Chaetomiaceae</taxon>
        <taxon>Chaetomium</taxon>
    </lineage>
</organism>
<dbReference type="Proteomes" id="UP000724584">
    <property type="component" value="Unassembled WGS sequence"/>
</dbReference>
<keyword evidence="2" id="KW-1185">Reference proteome</keyword>
<reference evidence="1 2" key="1">
    <citation type="journal article" date="2021" name="Nat. Commun.">
        <title>Genetic determinants of endophytism in the Arabidopsis root mycobiome.</title>
        <authorList>
            <person name="Mesny F."/>
            <person name="Miyauchi S."/>
            <person name="Thiergart T."/>
            <person name="Pickel B."/>
            <person name="Atanasova L."/>
            <person name="Karlsson M."/>
            <person name="Huettel B."/>
            <person name="Barry K.W."/>
            <person name="Haridas S."/>
            <person name="Chen C."/>
            <person name="Bauer D."/>
            <person name="Andreopoulos W."/>
            <person name="Pangilinan J."/>
            <person name="LaButti K."/>
            <person name="Riley R."/>
            <person name="Lipzen A."/>
            <person name="Clum A."/>
            <person name="Drula E."/>
            <person name="Henrissat B."/>
            <person name="Kohler A."/>
            <person name="Grigoriev I.V."/>
            <person name="Martin F.M."/>
            <person name="Hacquard S."/>
        </authorList>
    </citation>
    <scope>NUCLEOTIDE SEQUENCE [LARGE SCALE GENOMIC DNA]</scope>
    <source>
        <strain evidence="1 2">MPI-SDFR-AT-0079</strain>
    </source>
</reference>
<proteinExistence type="predicted"/>
<accession>A0ACB7PH21</accession>
<evidence type="ECO:0000313" key="2">
    <source>
        <dbReference type="Proteomes" id="UP000724584"/>
    </source>
</evidence>
<comment type="caution">
    <text evidence="1">The sequence shown here is derived from an EMBL/GenBank/DDBJ whole genome shotgun (WGS) entry which is preliminary data.</text>
</comment>
<sequence>MVNGTIYTRAYSKSNAGQLNSGRGPTGPPLSGVQLLAEFQRHANRNNRIPTALVSVSNRLVDTVHRAFQKHYVNGESPADIWVVFIESPAERQAPAVRLHSARELAQSLGLKPEHFHYEFVFEWGIPQGYVLHKVSLKTLMDRGLQIDLEDLSTQELRVSTARGFEQSSSYGPVDIGMNLGFFAKPFGARAPLDWIAHQWYSDSVRTWFDYGRDVVELRYAHEHCEAVEVDFFCDLDQRIGTVLMDWWLADSDFVRDYEDFQRWREAMEDNIADIEEEIEAEAVKIGL</sequence>
<protein>
    <submittedName>
        <fullName evidence="1">Uncharacterized protein</fullName>
    </submittedName>
</protein>
<dbReference type="EMBL" id="JAGIZQ010000002">
    <property type="protein sequence ID" value="KAH6641131.1"/>
    <property type="molecule type" value="Genomic_DNA"/>
</dbReference>